<keyword evidence="1" id="KW-1133">Transmembrane helix</keyword>
<feature type="non-terminal residue" evidence="3">
    <location>
        <position position="1"/>
    </location>
</feature>
<organism evidence="3">
    <name type="scientific">marine metagenome</name>
    <dbReference type="NCBI Taxonomy" id="408172"/>
    <lineage>
        <taxon>unclassified sequences</taxon>
        <taxon>metagenomes</taxon>
        <taxon>ecological metagenomes</taxon>
    </lineage>
</organism>
<name>A0A382BHF9_9ZZZZ</name>
<dbReference type="EMBL" id="UINC01029841">
    <property type="protein sequence ID" value="SVB13258.1"/>
    <property type="molecule type" value="Genomic_DNA"/>
</dbReference>
<protein>
    <recommendedName>
        <fullName evidence="2">DZANK-type domain-containing protein</fullName>
    </recommendedName>
</protein>
<dbReference type="InterPro" id="IPR025874">
    <property type="entry name" value="DZR"/>
</dbReference>
<sequence>VDGLNLKCSQCQSAVTAQSKYCDQCGSSMTIAPDLCAKCNSTINPNSKYCDQCGSLHRNTNPKTPLLDWEGQSPFPNKMAGLGTKTTTLLIIGSLTVIIWCSYKFDWLWPF</sequence>
<dbReference type="AlphaFoldDB" id="A0A382BHF9"/>
<evidence type="ECO:0000313" key="3">
    <source>
        <dbReference type="EMBL" id="SVB13258.1"/>
    </source>
</evidence>
<feature type="domain" description="DZANK-type" evidence="2">
    <location>
        <begin position="8"/>
        <end position="54"/>
    </location>
</feature>
<gene>
    <name evidence="3" type="ORF">METZ01_LOCUS166112</name>
</gene>
<evidence type="ECO:0000259" key="2">
    <source>
        <dbReference type="Pfam" id="PF12773"/>
    </source>
</evidence>
<feature type="transmembrane region" description="Helical" evidence="1">
    <location>
        <begin position="87"/>
        <end position="105"/>
    </location>
</feature>
<keyword evidence="1" id="KW-0812">Transmembrane</keyword>
<accession>A0A382BHF9</accession>
<dbReference type="Pfam" id="PF12773">
    <property type="entry name" value="DZR"/>
    <property type="match status" value="1"/>
</dbReference>
<evidence type="ECO:0000256" key="1">
    <source>
        <dbReference type="SAM" id="Phobius"/>
    </source>
</evidence>
<reference evidence="3" key="1">
    <citation type="submission" date="2018-05" db="EMBL/GenBank/DDBJ databases">
        <authorList>
            <person name="Lanie J.A."/>
            <person name="Ng W.-L."/>
            <person name="Kazmierczak K.M."/>
            <person name="Andrzejewski T.M."/>
            <person name="Davidsen T.M."/>
            <person name="Wayne K.J."/>
            <person name="Tettelin H."/>
            <person name="Glass J.I."/>
            <person name="Rusch D."/>
            <person name="Podicherti R."/>
            <person name="Tsui H.-C.T."/>
            <person name="Winkler M.E."/>
        </authorList>
    </citation>
    <scope>NUCLEOTIDE SEQUENCE</scope>
</reference>
<proteinExistence type="predicted"/>
<keyword evidence="1" id="KW-0472">Membrane</keyword>